<accession>A0A4U1C1V9</accession>
<dbReference type="Gene3D" id="3.40.50.150">
    <property type="entry name" value="Vaccinia Virus protein VP39"/>
    <property type="match status" value="1"/>
</dbReference>
<dbReference type="InterPro" id="IPR029063">
    <property type="entry name" value="SAM-dependent_MTases_sf"/>
</dbReference>
<organism evidence="1 2">
    <name type="scientific">Pedobacter cryophilus</name>
    <dbReference type="NCBI Taxonomy" id="2571271"/>
    <lineage>
        <taxon>Bacteria</taxon>
        <taxon>Pseudomonadati</taxon>
        <taxon>Bacteroidota</taxon>
        <taxon>Sphingobacteriia</taxon>
        <taxon>Sphingobacteriales</taxon>
        <taxon>Sphingobacteriaceae</taxon>
        <taxon>Pedobacter</taxon>
    </lineage>
</organism>
<evidence type="ECO:0000313" key="2">
    <source>
        <dbReference type="Proteomes" id="UP000308181"/>
    </source>
</evidence>
<keyword evidence="2" id="KW-1185">Reference proteome</keyword>
<keyword evidence="1" id="KW-0489">Methyltransferase</keyword>
<name>A0A4U1C1V9_9SPHI</name>
<gene>
    <name evidence="1" type="ORF">FA046_13455</name>
</gene>
<dbReference type="Pfam" id="PF13489">
    <property type="entry name" value="Methyltransf_23"/>
    <property type="match status" value="1"/>
</dbReference>
<comment type="caution">
    <text evidence="1">The sequence shown here is derived from an EMBL/GenBank/DDBJ whole genome shotgun (WGS) entry which is preliminary data.</text>
</comment>
<sequence>MNIDVYGSFLKDFYFNKFEGHVWLHNNYGEAEELPVDSFFRTEEDMPDVEIFALNLCKGDILDIGAGTGTHSVILQRNGFKVTAIEQSAGACEVMQLRGVKDIVHQDVMTFKDRKFDTLLMMMNGIGFCGYVEDLKLFLNHAKDLLLPDGQILFDSSDVAYLYEDGEPEKESYYGEIDYQYEYEKEKGDWFSWLYIDEELMNKIALECGWSLQIIYQDEDDHYLGRLSLIPSPSPLQKED</sequence>
<proteinExistence type="predicted"/>
<protein>
    <submittedName>
        <fullName evidence="1">Class I SAM-dependent methyltransferase</fullName>
    </submittedName>
</protein>
<dbReference type="RefSeq" id="WP_136827032.1">
    <property type="nucleotide sequence ID" value="NZ_SWBP01000004.1"/>
</dbReference>
<evidence type="ECO:0000313" key="1">
    <source>
        <dbReference type="EMBL" id="TKB97067.1"/>
    </source>
</evidence>
<dbReference type="Proteomes" id="UP000308181">
    <property type="component" value="Unassembled WGS sequence"/>
</dbReference>
<dbReference type="SUPFAM" id="SSF53335">
    <property type="entry name" value="S-adenosyl-L-methionine-dependent methyltransferases"/>
    <property type="match status" value="1"/>
</dbReference>
<dbReference type="EMBL" id="SWBP01000004">
    <property type="protein sequence ID" value="TKB97067.1"/>
    <property type="molecule type" value="Genomic_DNA"/>
</dbReference>
<reference evidence="1 2" key="1">
    <citation type="submission" date="2019-04" db="EMBL/GenBank/DDBJ databases">
        <title>Pedobacter sp. AR-3-17 sp. nov., isolated from Arctic soil.</title>
        <authorList>
            <person name="Dahal R.H."/>
            <person name="Kim D.-U."/>
        </authorList>
    </citation>
    <scope>NUCLEOTIDE SEQUENCE [LARGE SCALE GENOMIC DNA]</scope>
    <source>
        <strain evidence="1 2">AR-3-17</strain>
    </source>
</reference>
<dbReference type="GO" id="GO:0008168">
    <property type="term" value="F:methyltransferase activity"/>
    <property type="evidence" value="ECO:0007669"/>
    <property type="project" value="UniProtKB-KW"/>
</dbReference>
<keyword evidence="1" id="KW-0808">Transferase</keyword>
<dbReference type="OrthoDB" id="1143568at2"/>
<dbReference type="AlphaFoldDB" id="A0A4U1C1V9"/>
<dbReference type="CDD" id="cd02440">
    <property type="entry name" value="AdoMet_MTases"/>
    <property type="match status" value="1"/>
</dbReference>
<dbReference type="GO" id="GO:0032259">
    <property type="term" value="P:methylation"/>
    <property type="evidence" value="ECO:0007669"/>
    <property type="project" value="UniProtKB-KW"/>
</dbReference>